<dbReference type="InterPro" id="IPR035965">
    <property type="entry name" value="PAS-like_dom_sf"/>
</dbReference>
<dbReference type="PROSITE" id="PS50112">
    <property type="entry name" value="PAS"/>
    <property type="match status" value="1"/>
</dbReference>
<dbReference type="PROSITE" id="PS50887">
    <property type="entry name" value="GGDEF"/>
    <property type="match status" value="1"/>
</dbReference>
<keyword evidence="1" id="KW-0812">Transmembrane</keyword>
<dbReference type="FunFam" id="3.30.70.270:FF:000001">
    <property type="entry name" value="Diguanylate cyclase domain protein"/>
    <property type="match status" value="1"/>
</dbReference>
<dbReference type="EMBL" id="DF967966">
    <property type="protein sequence ID" value="GAP08330.1"/>
    <property type="molecule type" value="Genomic_DNA"/>
</dbReference>
<reference evidence="5 7" key="3">
    <citation type="journal article" date="2018" name="Nat. Biotechnol.">
        <title>A standardized bacterial taxonomy based on genome phylogeny substantially revises the tree of life.</title>
        <authorList>
            <person name="Parks D.H."/>
            <person name="Chuvochina M."/>
            <person name="Waite D.W."/>
            <person name="Rinke C."/>
            <person name="Skarshewski A."/>
            <person name="Chaumeil P.A."/>
            <person name="Hugenholtz P."/>
        </authorList>
    </citation>
    <scope>NUCLEOTIDE SEQUENCE [LARGE SCALE GENOMIC DNA]</scope>
    <source>
        <strain evidence="5">UBA8781</strain>
    </source>
</reference>
<dbReference type="GO" id="GO:0052621">
    <property type="term" value="F:diguanylate cyclase activity"/>
    <property type="evidence" value="ECO:0007669"/>
    <property type="project" value="TreeGrafter"/>
</dbReference>
<dbReference type="InterPro" id="IPR031621">
    <property type="entry name" value="HisKA_7TM"/>
</dbReference>
<proteinExistence type="predicted"/>
<feature type="transmembrane region" description="Helical" evidence="1">
    <location>
        <begin position="6"/>
        <end position="27"/>
    </location>
</feature>
<dbReference type="Gene3D" id="3.30.70.270">
    <property type="match status" value="1"/>
</dbReference>
<evidence type="ECO:0000259" key="3">
    <source>
        <dbReference type="PROSITE" id="PS50887"/>
    </source>
</evidence>
<dbReference type="Pfam" id="PF16927">
    <property type="entry name" value="HisKA_7TM"/>
    <property type="match status" value="1"/>
</dbReference>
<keyword evidence="1" id="KW-1133">Transmembrane helix</keyword>
<dbReference type="RefSeq" id="WP_062195850.1">
    <property type="nucleotide sequence ID" value="NZ_DF967966.1"/>
</dbReference>
<dbReference type="SMART" id="SM00267">
    <property type="entry name" value="GGDEF"/>
    <property type="match status" value="1"/>
</dbReference>
<dbReference type="InterPro" id="IPR043128">
    <property type="entry name" value="Rev_trsase/Diguanyl_cyclase"/>
</dbReference>
<evidence type="ECO:0000313" key="7">
    <source>
        <dbReference type="Proteomes" id="UP000264141"/>
    </source>
</evidence>
<dbReference type="Gene3D" id="3.30.450.20">
    <property type="entry name" value="PAS domain"/>
    <property type="match status" value="1"/>
</dbReference>
<protein>
    <submittedName>
        <fullName evidence="4">Protein containing PAS domain S-box and diguanylate cyclase (GGDEF) domain</fullName>
    </submittedName>
    <submittedName>
        <fullName evidence="5">Sensor domain-containing diguanylate cyclase</fullName>
    </submittedName>
</protein>
<dbReference type="InterPro" id="IPR013767">
    <property type="entry name" value="PAS_fold"/>
</dbReference>
<feature type="transmembrane region" description="Helical" evidence="1">
    <location>
        <begin position="99"/>
        <end position="117"/>
    </location>
</feature>
<dbReference type="CDD" id="cd00130">
    <property type="entry name" value="PAS"/>
    <property type="match status" value="1"/>
</dbReference>
<dbReference type="EMBL" id="DPBP01000014">
    <property type="protein sequence ID" value="HCE16839.1"/>
    <property type="molecule type" value="Genomic_DNA"/>
</dbReference>
<dbReference type="GO" id="GO:1902201">
    <property type="term" value="P:negative regulation of bacterial-type flagellum-dependent cell motility"/>
    <property type="evidence" value="ECO:0007669"/>
    <property type="project" value="TreeGrafter"/>
</dbReference>
<feature type="transmembrane region" description="Helical" evidence="1">
    <location>
        <begin position="34"/>
        <end position="54"/>
    </location>
</feature>
<dbReference type="GO" id="GO:0006355">
    <property type="term" value="P:regulation of DNA-templated transcription"/>
    <property type="evidence" value="ECO:0007669"/>
    <property type="project" value="InterPro"/>
</dbReference>
<dbReference type="NCBIfam" id="TIGR00254">
    <property type="entry name" value="GGDEF"/>
    <property type="match status" value="1"/>
</dbReference>
<feature type="transmembrane region" description="Helical" evidence="1">
    <location>
        <begin position="66"/>
        <end position="87"/>
    </location>
</feature>
<dbReference type="Pfam" id="PF00989">
    <property type="entry name" value="PAS"/>
    <property type="match status" value="1"/>
</dbReference>
<dbReference type="CDD" id="cd01949">
    <property type="entry name" value="GGDEF"/>
    <property type="match status" value="1"/>
</dbReference>
<dbReference type="SMART" id="SM00091">
    <property type="entry name" value="PAS"/>
    <property type="match status" value="1"/>
</dbReference>
<dbReference type="SUPFAM" id="SSF55785">
    <property type="entry name" value="PYP-like sensor domain (PAS domain)"/>
    <property type="match status" value="1"/>
</dbReference>
<name>A0A3D1JE33_9CHLR</name>
<sequence length="528" mass="59074">MHTIDVLYAIFLFLSGSVSAFTGGIILRRWSAPGASALALFLFGTLIWSLTYALHWVSLTSTAKRFWLDMTYIGVVITPGAMLAFLVQFTRRGRFFRGWRIALLTIEPIVTLLLMWTDPLHGLFYGGKRLANQSLIYDGGPWFWVNVIYSYSLIAVAIGLLADTLRRSRSIHRMQTRLLLLGCVAPAIINLATFLGFKPFPGLDLTPIAFTLTGIFLAMGLVYYRLLDLVPIGRDVLVENMNEAMLLVDDRQLLLDFNPAARTLLGLGPEVEIGQPIEDVLAHLPRLLAYLTLEGEASFELNLQSEKSVYLEVQIRLIQDPISHLTGRLIICHDITQQKLSQLHAEARLRQIEALQVSLRELAIRDPLTGAFNLRYVQETLPRELARAQREQKPLSLAMIDVDGFKRLNDTYGHPAGDMMLVNLCQILSSQTREGDILARMGGDEFLVVLPSVDIETARHRAEGWRQAFAESELRYKDATIRGSFSLGLAAFPAQARDAEELIRLADDALYQAKMAGRNRCVVAGMMG</sequence>
<keyword evidence="6" id="KW-1185">Reference proteome</keyword>
<keyword evidence="1" id="KW-0472">Membrane</keyword>
<dbReference type="GO" id="GO:0043709">
    <property type="term" value="P:cell adhesion involved in single-species biofilm formation"/>
    <property type="evidence" value="ECO:0007669"/>
    <property type="project" value="TreeGrafter"/>
</dbReference>
<evidence type="ECO:0000313" key="6">
    <source>
        <dbReference type="Proteomes" id="UP000253922"/>
    </source>
</evidence>
<dbReference type="NCBIfam" id="TIGR00229">
    <property type="entry name" value="sensory_box"/>
    <property type="match status" value="1"/>
</dbReference>
<feature type="transmembrane region" description="Helical" evidence="1">
    <location>
        <begin position="142"/>
        <end position="165"/>
    </location>
</feature>
<feature type="domain" description="GGDEF" evidence="3">
    <location>
        <begin position="393"/>
        <end position="526"/>
    </location>
</feature>
<dbReference type="Proteomes" id="UP000253922">
    <property type="component" value="Unassembled WGS sequence"/>
</dbReference>
<accession>A0A3D1JE33</accession>
<dbReference type="SUPFAM" id="SSF55073">
    <property type="entry name" value="Nucleotide cyclase"/>
    <property type="match status" value="1"/>
</dbReference>
<feature type="transmembrane region" description="Helical" evidence="1">
    <location>
        <begin position="177"/>
        <end position="196"/>
    </location>
</feature>
<dbReference type="STRING" id="229919.GCA_001050195_03171"/>
<feature type="domain" description="PAS" evidence="2">
    <location>
        <begin position="237"/>
        <end position="275"/>
    </location>
</feature>
<evidence type="ECO:0000313" key="5">
    <source>
        <dbReference type="EMBL" id="HCE16839.1"/>
    </source>
</evidence>
<gene>
    <name evidence="4" type="ORF">ATHL_03232</name>
    <name evidence="5" type="ORF">DEQ80_03175</name>
</gene>
<evidence type="ECO:0000259" key="2">
    <source>
        <dbReference type="PROSITE" id="PS50112"/>
    </source>
</evidence>
<dbReference type="InterPro" id="IPR000160">
    <property type="entry name" value="GGDEF_dom"/>
</dbReference>
<evidence type="ECO:0000313" key="4">
    <source>
        <dbReference type="EMBL" id="GAP08330.1"/>
    </source>
</evidence>
<dbReference type="OrthoDB" id="155880at2"/>
<feature type="transmembrane region" description="Helical" evidence="1">
    <location>
        <begin position="208"/>
        <end position="227"/>
    </location>
</feature>
<evidence type="ECO:0000256" key="1">
    <source>
        <dbReference type="SAM" id="Phobius"/>
    </source>
</evidence>
<dbReference type="PANTHER" id="PTHR45138:SF9">
    <property type="entry name" value="DIGUANYLATE CYCLASE DGCM-RELATED"/>
    <property type="match status" value="1"/>
</dbReference>
<organism evidence="5 7">
    <name type="scientific">Anaerolinea thermolimosa</name>
    <dbReference type="NCBI Taxonomy" id="229919"/>
    <lineage>
        <taxon>Bacteria</taxon>
        <taxon>Bacillati</taxon>
        <taxon>Chloroflexota</taxon>
        <taxon>Anaerolineae</taxon>
        <taxon>Anaerolineales</taxon>
        <taxon>Anaerolineaceae</taxon>
        <taxon>Anaerolinea</taxon>
    </lineage>
</organism>
<dbReference type="Proteomes" id="UP000264141">
    <property type="component" value="Unassembled WGS sequence"/>
</dbReference>
<dbReference type="Pfam" id="PF00990">
    <property type="entry name" value="GGDEF"/>
    <property type="match status" value="1"/>
</dbReference>
<dbReference type="InterPro" id="IPR000014">
    <property type="entry name" value="PAS"/>
</dbReference>
<dbReference type="PANTHER" id="PTHR45138">
    <property type="entry name" value="REGULATORY COMPONENTS OF SENSORY TRANSDUCTION SYSTEM"/>
    <property type="match status" value="1"/>
</dbReference>
<reference evidence="4" key="1">
    <citation type="journal article" date="2015" name="Genome Announc.">
        <title>Draft Genome Sequences of Anaerolinea thermolimosa IMO-1, Bellilinea caldifistulae GOMI-1, Leptolinea tardivitalis YMTK-2, Levilinea saccharolytica KIBI-1, Longilinea arvoryzae KOME-1, Previously Described as Members of the Class Anaerolineae (Chloroflexi).</title>
        <authorList>
            <person name="Matsuura N."/>
            <person name="Tourlousse M.D."/>
            <person name="Ohashi A."/>
            <person name="Hugenholtz P."/>
            <person name="Sekiguchi Y."/>
        </authorList>
    </citation>
    <scope>NUCLEOTIDE SEQUENCE</scope>
    <source>
        <strain evidence="4">IMO-1</strain>
    </source>
</reference>
<reference evidence="6" key="2">
    <citation type="submission" date="2015-07" db="EMBL/GenBank/DDBJ databases">
        <title>Draft Genome Sequences of Anaerolinea thermolimosa IMO-1, Bellilinea caldifistulae GOMI-1, Leptolinea tardivitalis YMTK-2, Levilinea saccharolytica KIBI-1,Longilinea arvoryzae KOME-1, Previously Described as Members of the Anaerolineaceae (Chloroflexi).</title>
        <authorList>
            <person name="Sekiguchi Y."/>
            <person name="Ohashi A."/>
            <person name="Matsuura N."/>
            <person name="Tourlousse M.D."/>
        </authorList>
    </citation>
    <scope>NUCLEOTIDE SEQUENCE [LARGE SCALE GENOMIC DNA]</scope>
    <source>
        <strain evidence="6">IMO-1</strain>
    </source>
</reference>
<dbReference type="AlphaFoldDB" id="A0A3D1JE33"/>
<dbReference type="InterPro" id="IPR050469">
    <property type="entry name" value="Diguanylate_Cyclase"/>
</dbReference>
<dbReference type="InterPro" id="IPR029787">
    <property type="entry name" value="Nucleotide_cyclase"/>
</dbReference>
<dbReference type="GO" id="GO:0005886">
    <property type="term" value="C:plasma membrane"/>
    <property type="evidence" value="ECO:0007669"/>
    <property type="project" value="TreeGrafter"/>
</dbReference>